<evidence type="ECO:0000256" key="1">
    <source>
        <dbReference type="ARBA" id="ARBA00010669"/>
    </source>
</evidence>
<dbReference type="PANTHER" id="PTHR11079:SF202">
    <property type="entry name" value="TRNA-SPECIFIC ADENOSINE DEAMINASE"/>
    <property type="match status" value="1"/>
</dbReference>
<feature type="domain" description="CMP/dCMP-type deaminase" evidence="9">
    <location>
        <begin position="1"/>
        <end position="106"/>
    </location>
</feature>
<evidence type="ECO:0000256" key="2">
    <source>
        <dbReference type="ARBA" id="ARBA00011738"/>
    </source>
</evidence>
<dbReference type="CDD" id="cd01285">
    <property type="entry name" value="nucleoside_deaminase"/>
    <property type="match status" value="1"/>
</dbReference>
<comment type="function">
    <text evidence="8">Catalyzes the deamination of adenosine to inosine at the wobble position 34 of tRNA(Arg2).</text>
</comment>
<feature type="binding site" evidence="8">
    <location>
        <position position="76"/>
    </location>
    <ligand>
        <name>Zn(2+)</name>
        <dbReference type="ChEBI" id="CHEBI:29105"/>
        <note>catalytic</note>
    </ligand>
</feature>
<dbReference type="EMBL" id="FNQE01000010">
    <property type="protein sequence ID" value="SDY87591.1"/>
    <property type="molecule type" value="Genomic_DNA"/>
</dbReference>
<keyword evidence="11" id="KW-1185">Reference proteome</keyword>
<dbReference type="InterPro" id="IPR016193">
    <property type="entry name" value="Cytidine_deaminase-like"/>
</dbReference>
<dbReference type="PANTHER" id="PTHR11079">
    <property type="entry name" value="CYTOSINE DEAMINASE FAMILY MEMBER"/>
    <property type="match status" value="1"/>
</dbReference>
<name>A0A1H3NF70_9FIRM</name>
<evidence type="ECO:0000256" key="3">
    <source>
        <dbReference type="ARBA" id="ARBA00022694"/>
    </source>
</evidence>
<keyword evidence="6 8" id="KW-0862">Zinc</keyword>
<dbReference type="SUPFAM" id="SSF53927">
    <property type="entry name" value="Cytidine deaminase-like"/>
    <property type="match status" value="1"/>
</dbReference>
<evidence type="ECO:0000259" key="9">
    <source>
        <dbReference type="PROSITE" id="PS51747"/>
    </source>
</evidence>
<dbReference type="EC" id="3.5.4.33" evidence="8"/>
<dbReference type="Pfam" id="PF14437">
    <property type="entry name" value="MafB19-deam"/>
    <property type="match status" value="1"/>
</dbReference>
<dbReference type="AlphaFoldDB" id="A0A1H3NF70"/>
<evidence type="ECO:0000256" key="4">
    <source>
        <dbReference type="ARBA" id="ARBA00022723"/>
    </source>
</evidence>
<dbReference type="Proteomes" id="UP000198625">
    <property type="component" value="Unassembled WGS sequence"/>
</dbReference>
<evidence type="ECO:0000313" key="11">
    <source>
        <dbReference type="Proteomes" id="UP000198625"/>
    </source>
</evidence>
<comment type="similarity">
    <text evidence="1">Belongs to the cytidine and deoxycytidylate deaminase family. ADAT2 subfamily.</text>
</comment>
<dbReference type="PROSITE" id="PS00903">
    <property type="entry name" value="CYT_DCMP_DEAMINASES_1"/>
    <property type="match status" value="1"/>
</dbReference>
<dbReference type="InterPro" id="IPR002125">
    <property type="entry name" value="CMP_dCMP_dom"/>
</dbReference>
<dbReference type="GO" id="GO:0052717">
    <property type="term" value="F:tRNA-specific adenosine-34 deaminase activity"/>
    <property type="evidence" value="ECO:0007669"/>
    <property type="project" value="UniProtKB-UniRule"/>
</dbReference>
<comment type="subunit">
    <text evidence="2 8">Homodimer.</text>
</comment>
<dbReference type="HAMAP" id="MF_00972">
    <property type="entry name" value="tRNA_aden_deaminase"/>
    <property type="match status" value="1"/>
</dbReference>
<dbReference type="InterPro" id="IPR058535">
    <property type="entry name" value="MafB19-deam"/>
</dbReference>
<sequence length="144" mass="15854">MNIALNQANKAYSIDEVPVGAIIVKDQKIIGTGYNMRETLNDPTAHAEIIAIKKASEALGAWRLMGCTMYVTIEPCAMCAGAIVNSRIERIVIGARDPKMGACGSVMNIVQNPQLNHRADITLGVMENECSRIMKEFFKKLREK</sequence>
<proteinExistence type="inferred from homology"/>
<feature type="binding site" evidence="8">
    <location>
        <position position="79"/>
    </location>
    <ligand>
        <name>Zn(2+)</name>
        <dbReference type="ChEBI" id="CHEBI:29105"/>
        <note>catalytic</note>
    </ligand>
</feature>
<keyword evidence="5 8" id="KW-0378">Hydrolase</keyword>
<feature type="binding site" evidence="8">
    <location>
        <position position="46"/>
    </location>
    <ligand>
        <name>Zn(2+)</name>
        <dbReference type="ChEBI" id="CHEBI:29105"/>
        <note>catalytic</note>
    </ligand>
</feature>
<dbReference type="InterPro" id="IPR028883">
    <property type="entry name" value="tRNA_aden_deaminase"/>
</dbReference>
<dbReference type="GO" id="GO:0002100">
    <property type="term" value="P:tRNA wobble adenosine to inosine editing"/>
    <property type="evidence" value="ECO:0007669"/>
    <property type="project" value="UniProtKB-UniRule"/>
</dbReference>
<reference evidence="10 11" key="1">
    <citation type="submission" date="2016-10" db="EMBL/GenBank/DDBJ databases">
        <authorList>
            <person name="de Groot N.N."/>
        </authorList>
    </citation>
    <scope>NUCLEOTIDE SEQUENCE [LARGE SCALE GENOMIC DNA]</scope>
    <source>
        <strain evidence="10 11">DSM 21650</strain>
    </source>
</reference>
<evidence type="ECO:0000256" key="8">
    <source>
        <dbReference type="HAMAP-Rule" id="MF_00972"/>
    </source>
</evidence>
<dbReference type="STRING" id="415015.SAMN05660462_01099"/>
<dbReference type="FunFam" id="3.40.140.10:FF:000005">
    <property type="entry name" value="tRNA-specific adenosine deaminase"/>
    <property type="match status" value="1"/>
</dbReference>
<keyword evidence="3 8" id="KW-0819">tRNA processing</keyword>
<dbReference type="PROSITE" id="PS51747">
    <property type="entry name" value="CYT_DCMP_DEAMINASES_2"/>
    <property type="match status" value="1"/>
</dbReference>
<comment type="cofactor">
    <cofactor evidence="8">
        <name>Zn(2+)</name>
        <dbReference type="ChEBI" id="CHEBI:29105"/>
    </cofactor>
    <text evidence="8">Binds 1 zinc ion per subunit.</text>
</comment>
<organism evidence="10 11">
    <name type="scientific">Proteiniborus ethanoligenes</name>
    <dbReference type="NCBI Taxonomy" id="415015"/>
    <lineage>
        <taxon>Bacteria</taxon>
        <taxon>Bacillati</taxon>
        <taxon>Bacillota</taxon>
        <taxon>Clostridia</taxon>
        <taxon>Eubacteriales</taxon>
        <taxon>Proteiniborus</taxon>
    </lineage>
</organism>
<accession>A0A1H3NF70</accession>
<comment type="catalytic activity">
    <reaction evidence="7 8">
        <text>adenosine(34) in tRNA + H2O + H(+) = inosine(34) in tRNA + NH4(+)</text>
        <dbReference type="Rhea" id="RHEA:43168"/>
        <dbReference type="Rhea" id="RHEA-COMP:10373"/>
        <dbReference type="Rhea" id="RHEA-COMP:10374"/>
        <dbReference type="ChEBI" id="CHEBI:15377"/>
        <dbReference type="ChEBI" id="CHEBI:15378"/>
        <dbReference type="ChEBI" id="CHEBI:28938"/>
        <dbReference type="ChEBI" id="CHEBI:74411"/>
        <dbReference type="ChEBI" id="CHEBI:82852"/>
        <dbReference type="EC" id="3.5.4.33"/>
    </reaction>
</comment>
<keyword evidence="4 8" id="KW-0479">Metal-binding</keyword>
<protein>
    <recommendedName>
        <fullName evidence="8">tRNA-specific adenosine deaminase</fullName>
        <ecNumber evidence="8">3.5.4.33</ecNumber>
    </recommendedName>
</protein>
<dbReference type="Gene3D" id="3.40.140.10">
    <property type="entry name" value="Cytidine Deaminase, domain 2"/>
    <property type="match status" value="1"/>
</dbReference>
<gene>
    <name evidence="8" type="primary">tadA</name>
    <name evidence="10" type="ORF">SAMN05660462_01099</name>
</gene>
<evidence type="ECO:0000256" key="5">
    <source>
        <dbReference type="ARBA" id="ARBA00022801"/>
    </source>
</evidence>
<dbReference type="GO" id="GO:0008270">
    <property type="term" value="F:zinc ion binding"/>
    <property type="evidence" value="ECO:0007669"/>
    <property type="project" value="UniProtKB-UniRule"/>
</dbReference>
<evidence type="ECO:0000313" key="10">
    <source>
        <dbReference type="EMBL" id="SDY87591.1"/>
    </source>
</evidence>
<feature type="active site" description="Proton donor" evidence="8">
    <location>
        <position position="48"/>
    </location>
</feature>
<evidence type="ECO:0000256" key="7">
    <source>
        <dbReference type="ARBA" id="ARBA00048045"/>
    </source>
</evidence>
<dbReference type="InterPro" id="IPR016192">
    <property type="entry name" value="APOBEC/CMP_deaminase_Zn-bd"/>
</dbReference>
<evidence type="ECO:0000256" key="6">
    <source>
        <dbReference type="ARBA" id="ARBA00022833"/>
    </source>
</evidence>
<dbReference type="NCBIfam" id="NF008113">
    <property type="entry name" value="PRK10860.1"/>
    <property type="match status" value="1"/>
</dbReference>